<dbReference type="GO" id="GO:0005525">
    <property type="term" value="F:GTP binding"/>
    <property type="evidence" value="ECO:0007669"/>
    <property type="project" value="UniProtKB-UniRule"/>
</dbReference>
<reference evidence="8" key="1">
    <citation type="journal article" date="2016" name="Ticks Tick Borne Dis.">
        <title>De novo assembly and annotation of the salivary gland transcriptome of Rhipicephalus appendiculatus male and female ticks during blood feeding.</title>
        <authorList>
            <person name="de Castro M.H."/>
            <person name="de Klerk D."/>
            <person name="Pienaar R."/>
            <person name="Latif A.A."/>
            <person name="Rees D.J."/>
            <person name="Mans B.J."/>
        </authorList>
    </citation>
    <scope>NUCLEOTIDE SEQUENCE</scope>
    <source>
        <tissue evidence="8">Salivary glands</tissue>
    </source>
</reference>
<dbReference type="InterPro" id="IPR005225">
    <property type="entry name" value="Small_GTP-bd"/>
</dbReference>
<dbReference type="HAMAP" id="MF_00367">
    <property type="entry name" value="GTPase_Era"/>
    <property type="match status" value="1"/>
</dbReference>
<dbReference type="EMBL" id="GEDV01007021">
    <property type="protein sequence ID" value="JAP81536.1"/>
    <property type="molecule type" value="Transcribed_RNA"/>
</dbReference>
<dbReference type="AlphaFoldDB" id="A0A131YTR6"/>
<feature type="region of interest" description="G2" evidence="6">
    <location>
        <begin position="96"/>
        <end position="100"/>
    </location>
</feature>
<evidence type="ECO:0000256" key="4">
    <source>
        <dbReference type="ARBA" id="ARBA00023134"/>
    </source>
</evidence>
<feature type="region of interest" description="G5" evidence="6">
    <location>
        <begin position="276"/>
        <end position="278"/>
    </location>
</feature>
<dbReference type="GO" id="GO:0043024">
    <property type="term" value="F:ribosomal small subunit binding"/>
    <property type="evidence" value="ECO:0007669"/>
    <property type="project" value="TreeGrafter"/>
</dbReference>
<dbReference type="CDD" id="cd04163">
    <property type="entry name" value="Era"/>
    <property type="match status" value="1"/>
</dbReference>
<feature type="region of interest" description="G4" evidence="6">
    <location>
        <begin position="186"/>
        <end position="189"/>
    </location>
</feature>
<name>A0A131YTR6_RHIAP</name>
<dbReference type="InterPro" id="IPR005662">
    <property type="entry name" value="GTPase_Era-like"/>
</dbReference>
<comment type="similarity">
    <text evidence="1 6">Belongs to the TRAFAC class TrmE-Era-EngA-EngB-Septin-like GTPase superfamily. Era GTPase family.</text>
</comment>
<evidence type="ECO:0000256" key="6">
    <source>
        <dbReference type="PROSITE-ProRule" id="PRU01050"/>
    </source>
</evidence>
<keyword evidence="3 6" id="KW-0547">Nucleotide-binding</keyword>
<evidence type="ECO:0000259" key="7">
    <source>
        <dbReference type="PROSITE" id="PS51713"/>
    </source>
</evidence>
<dbReference type="GO" id="GO:0019843">
    <property type="term" value="F:rRNA binding"/>
    <property type="evidence" value="ECO:0007669"/>
    <property type="project" value="TreeGrafter"/>
</dbReference>
<dbReference type="PRINTS" id="PR00326">
    <property type="entry name" value="GTP1OBG"/>
</dbReference>
<dbReference type="PANTHER" id="PTHR42698">
    <property type="entry name" value="GTPASE ERA"/>
    <property type="match status" value="1"/>
</dbReference>
<dbReference type="SUPFAM" id="SSF52540">
    <property type="entry name" value="P-loop containing nucleoside triphosphate hydrolases"/>
    <property type="match status" value="1"/>
</dbReference>
<dbReference type="CDD" id="cd22534">
    <property type="entry name" value="KH-II_Era"/>
    <property type="match status" value="1"/>
</dbReference>
<dbReference type="InterPro" id="IPR027417">
    <property type="entry name" value="P-loop_NTPase"/>
</dbReference>
<evidence type="ECO:0000256" key="5">
    <source>
        <dbReference type="ARBA" id="ARBA00030975"/>
    </source>
</evidence>
<evidence type="ECO:0000256" key="2">
    <source>
        <dbReference type="ARBA" id="ARBA00019149"/>
    </source>
</evidence>
<dbReference type="InterPro" id="IPR006073">
    <property type="entry name" value="GTP-bd"/>
</dbReference>
<evidence type="ECO:0000256" key="3">
    <source>
        <dbReference type="ARBA" id="ARBA00022741"/>
    </source>
</evidence>
<dbReference type="SUPFAM" id="SSF54814">
    <property type="entry name" value="Prokaryotic type KH domain (KH-domain type II)"/>
    <property type="match status" value="1"/>
</dbReference>
<proteinExistence type="inferred from homology"/>
<dbReference type="GO" id="GO:0000028">
    <property type="term" value="P:ribosomal small subunit assembly"/>
    <property type="evidence" value="ECO:0007669"/>
    <property type="project" value="TreeGrafter"/>
</dbReference>
<dbReference type="PROSITE" id="PS51713">
    <property type="entry name" value="G_ERA"/>
    <property type="match status" value="1"/>
</dbReference>
<dbReference type="NCBIfam" id="TIGR00231">
    <property type="entry name" value="small_GTP"/>
    <property type="match status" value="1"/>
</dbReference>
<dbReference type="InterPro" id="IPR015946">
    <property type="entry name" value="KH_dom-like_a/b"/>
</dbReference>
<organism evidence="8">
    <name type="scientific">Rhipicephalus appendiculatus</name>
    <name type="common">Brown ear tick</name>
    <dbReference type="NCBI Taxonomy" id="34631"/>
    <lineage>
        <taxon>Eukaryota</taxon>
        <taxon>Metazoa</taxon>
        <taxon>Ecdysozoa</taxon>
        <taxon>Arthropoda</taxon>
        <taxon>Chelicerata</taxon>
        <taxon>Arachnida</taxon>
        <taxon>Acari</taxon>
        <taxon>Parasitiformes</taxon>
        <taxon>Ixodida</taxon>
        <taxon>Ixodoidea</taxon>
        <taxon>Ixodidae</taxon>
        <taxon>Rhipicephalinae</taxon>
        <taxon>Rhipicephalus</taxon>
        <taxon>Rhipicephalus</taxon>
    </lineage>
</organism>
<dbReference type="Gene3D" id="3.40.50.300">
    <property type="entry name" value="P-loop containing nucleotide triphosphate hydrolases"/>
    <property type="match status" value="1"/>
</dbReference>
<evidence type="ECO:0000313" key="8">
    <source>
        <dbReference type="EMBL" id="JAP81536.1"/>
    </source>
</evidence>
<dbReference type="InterPro" id="IPR009019">
    <property type="entry name" value="KH_sf_prok-type"/>
</dbReference>
<protein>
    <recommendedName>
        <fullName evidence="2">GTPase Era, mitochondrial</fullName>
    </recommendedName>
    <alternativeName>
        <fullName evidence="5">ERA-like protein 1</fullName>
    </alternativeName>
</protein>
<sequence length="411" mass="45984">MFSRRQVVTLTALTRNILQSCRSRQSTCASDFPSQTHRSVPRTLLEYSRLQSAVPSQPSNPKLLRVAIIGQPNVGKSTLVNQLMRWKVCAVSSKVHTTRHNARAIFVNGETQIVILDTPGIVDLDHGRKHHLEATMIVDPEHALLNADLVAVMVDASDHWRRHTLDEETLRLLEYNAQLTSVLIVNKVDLLRSKRQVLEFTHSLTGGVVGGVAANREKIVKKRLSPEELFARAEEKLRTETANLQTEALDGMNVQKQQSQNEHKNCWRNFSRVFMISALNDDGVSDIRNFFLQSAKPSEWMYPFEIVTDQNPHELATLIVREKVLNHLPRDVPYNLSVRVAGWDLDSAGVLHIVLEIIGKSTRHVKHILGDGGTTIKAVAAESRQDLAATFRSDVSLKLVVKTDTSAKTGA</sequence>
<dbReference type="GO" id="GO:0005759">
    <property type="term" value="C:mitochondrial matrix"/>
    <property type="evidence" value="ECO:0007669"/>
    <property type="project" value="TreeGrafter"/>
</dbReference>
<keyword evidence="4 6" id="KW-0342">GTP-binding</keyword>
<evidence type="ECO:0000256" key="1">
    <source>
        <dbReference type="ARBA" id="ARBA00007921"/>
    </source>
</evidence>
<feature type="domain" description="Era-type G" evidence="7">
    <location>
        <begin position="62"/>
        <end position="298"/>
    </location>
</feature>
<feature type="region of interest" description="G3" evidence="6">
    <location>
        <begin position="117"/>
        <end position="120"/>
    </location>
</feature>
<dbReference type="Pfam" id="PF01926">
    <property type="entry name" value="MMR_HSR1"/>
    <property type="match status" value="1"/>
</dbReference>
<dbReference type="PANTHER" id="PTHR42698:SF1">
    <property type="entry name" value="GTPASE ERA, MITOCHONDRIAL"/>
    <property type="match status" value="1"/>
</dbReference>
<dbReference type="Gene3D" id="3.30.300.20">
    <property type="match status" value="1"/>
</dbReference>
<dbReference type="InterPro" id="IPR030388">
    <property type="entry name" value="G_ERA_dom"/>
</dbReference>
<accession>A0A131YTR6</accession>
<feature type="region of interest" description="G1" evidence="6">
    <location>
        <begin position="70"/>
        <end position="77"/>
    </location>
</feature>